<dbReference type="InterPro" id="IPR040990">
    <property type="entry name" value="DUF5600"/>
</dbReference>
<dbReference type="InterPro" id="IPR051943">
    <property type="entry name" value="TRAFAC_Dynamin-like_GTPase"/>
</dbReference>
<dbReference type="PANTHER" id="PTHR43681:SF1">
    <property type="entry name" value="SARCALUMENIN"/>
    <property type="match status" value="1"/>
</dbReference>
<dbReference type="Pfam" id="PF18150">
    <property type="entry name" value="DUF5600"/>
    <property type="match status" value="1"/>
</dbReference>
<dbReference type="InterPro" id="IPR027417">
    <property type="entry name" value="P-loop_NTPase"/>
</dbReference>
<feature type="compositionally biased region" description="Polar residues" evidence="2">
    <location>
        <begin position="577"/>
        <end position="592"/>
    </location>
</feature>
<feature type="domain" description="Dynamin-type G" evidence="3">
    <location>
        <begin position="139"/>
        <end position="370"/>
    </location>
</feature>
<comment type="caution">
    <text evidence="4">The sequence shown here is derived from an EMBL/GenBank/DDBJ whole genome shotgun (WGS) entry which is preliminary data.</text>
</comment>
<dbReference type="EMBL" id="BLBS01000054">
    <property type="protein sequence ID" value="GET92285.1"/>
    <property type="molecule type" value="Genomic_DNA"/>
</dbReference>
<dbReference type="Gene3D" id="1.10.268.20">
    <property type="match status" value="1"/>
</dbReference>
<dbReference type="PROSITE" id="PS51718">
    <property type="entry name" value="G_DYNAMIN_2"/>
    <property type="match status" value="1"/>
</dbReference>
<dbReference type="OrthoDB" id="422720at2759"/>
<feature type="region of interest" description="Disordered" evidence="2">
    <location>
        <begin position="571"/>
        <end position="592"/>
    </location>
</feature>
<accession>A0A640KT33</accession>
<dbReference type="AlphaFoldDB" id="A0A640KT33"/>
<dbReference type="InterPro" id="IPR045063">
    <property type="entry name" value="Dynamin_N"/>
</dbReference>
<sequence length="621" mass="70362">MLSTLDWSDFHLLPSPFLFLFLLALSCVLGCGRQALSTDVVLAHAFGFSLSGTPLLGYKAVKGAAVQTCRRTKRVSRTLRSSHDMSQMQEALKKKDTWDRHLESTLLQVSHLYTSRIEPVEALYKYNVFRPTWFAESIKQKLPFVTFLGPFSSGKSSFINYLLQGNYLPTGPQPVTDKFTVVMYGEQFQKISGRVLMSDSRLPYRGLSQFGDTFGEFFGGVVVPHPILRSVSFVDTPGILEASGDMHSRRYNYTEVCRWFVEKSDLVFFLFDPTKLDAGSELRQVFKKALLHKESKLRIVMNKADSVTAQELMRVYGSLYWNLSNLVRTTEPPRLYVSSFWDQSYQQGTDHSLFEKEKEDLLYELIITVPMQSLDRRVTSMIRRASDVLLFALICATYRTRLPTLFGKSKAKERFFDEYKTVVKDLASRYHASENDFPQCEDVRAFLTKFDSKDFPDVEKLEKRGWIELLRSTIEVDLPRLLQPLKEYTMSDPQERRDAIILQRKYMKTTATAEPPSSAAMVANAEGTGAPSSSPKNVVSSPASVTPAVSNASCTTDLQAQMMMMMQMLTAQQQQASGHSNSPASDVSATSFSNDQIQVTMKTMMSMMKQQMGQQPSQQQQ</sequence>
<evidence type="ECO:0000256" key="2">
    <source>
        <dbReference type="SAM" id="MobiDB-lite"/>
    </source>
</evidence>
<evidence type="ECO:0000313" key="5">
    <source>
        <dbReference type="Proteomes" id="UP000419144"/>
    </source>
</evidence>
<keyword evidence="5" id="KW-1185">Reference proteome</keyword>
<evidence type="ECO:0000313" key="4">
    <source>
        <dbReference type="EMBL" id="GET92285.1"/>
    </source>
</evidence>
<dbReference type="CDD" id="cd09913">
    <property type="entry name" value="EHD"/>
    <property type="match status" value="1"/>
</dbReference>
<evidence type="ECO:0000259" key="3">
    <source>
        <dbReference type="PROSITE" id="PS51718"/>
    </source>
</evidence>
<dbReference type="GO" id="GO:0005525">
    <property type="term" value="F:GTP binding"/>
    <property type="evidence" value="ECO:0007669"/>
    <property type="project" value="InterPro"/>
</dbReference>
<feature type="region of interest" description="Disordered" evidence="2">
    <location>
        <begin position="524"/>
        <end position="550"/>
    </location>
</feature>
<organism evidence="4 5">
    <name type="scientific">Leishmania tarentolae</name>
    <name type="common">Sauroleishmania tarentolae</name>
    <dbReference type="NCBI Taxonomy" id="5689"/>
    <lineage>
        <taxon>Eukaryota</taxon>
        <taxon>Discoba</taxon>
        <taxon>Euglenozoa</taxon>
        <taxon>Kinetoplastea</taxon>
        <taxon>Metakinetoplastina</taxon>
        <taxon>Trypanosomatida</taxon>
        <taxon>Trypanosomatidae</taxon>
        <taxon>Leishmaniinae</taxon>
        <taxon>Leishmania</taxon>
        <taxon>lizard Leishmania</taxon>
    </lineage>
</organism>
<dbReference type="Pfam" id="PF00350">
    <property type="entry name" value="Dynamin_N"/>
    <property type="match status" value="1"/>
</dbReference>
<dbReference type="Proteomes" id="UP000419144">
    <property type="component" value="Unassembled WGS sequence"/>
</dbReference>
<dbReference type="VEuPathDB" id="TriTrypDB:LtaPh_3421200"/>
<dbReference type="GO" id="GO:0005886">
    <property type="term" value="C:plasma membrane"/>
    <property type="evidence" value="ECO:0007669"/>
    <property type="project" value="UniProtKB-SubCell"/>
</dbReference>
<protein>
    <recommendedName>
        <fullName evidence="3">Dynamin-type G domain-containing protein</fullName>
    </recommendedName>
</protein>
<dbReference type="InterPro" id="IPR030381">
    <property type="entry name" value="G_DYNAMIN_dom"/>
</dbReference>
<evidence type="ECO:0000256" key="1">
    <source>
        <dbReference type="ARBA" id="ARBA00004481"/>
    </source>
</evidence>
<dbReference type="PANTHER" id="PTHR43681">
    <property type="entry name" value="TRANSMEMBRANE GTPASE FZO"/>
    <property type="match status" value="1"/>
</dbReference>
<dbReference type="SUPFAM" id="SSF52540">
    <property type="entry name" value="P-loop containing nucleoside triphosphate hydrolases"/>
    <property type="match status" value="1"/>
</dbReference>
<feature type="compositionally biased region" description="Low complexity" evidence="2">
    <location>
        <begin position="531"/>
        <end position="550"/>
    </location>
</feature>
<dbReference type="Gene3D" id="3.40.50.300">
    <property type="entry name" value="P-loop containing nucleotide triphosphate hydrolases"/>
    <property type="match status" value="1"/>
</dbReference>
<proteinExistence type="predicted"/>
<name>A0A640KT33_LEITA</name>
<comment type="subcellular location">
    <subcellularLocation>
        <location evidence="1">Endosome membrane</location>
        <topology evidence="1">Peripheral membrane protein</topology>
    </subcellularLocation>
</comment>
<gene>
    <name evidence="4" type="ORF">LtaPh_3421200</name>
</gene>
<dbReference type="GO" id="GO:0010008">
    <property type="term" value="C:endosome membrane"/>
    <property type="evidence" value="ECO:0007669"/>
    <property type="project" value="UniProtKB-SubCell"/>
</dbReference>
<reference evidence="4" key="1">
    <citation type="submission" date="2019-11" db="EMBL/GenBank/DDBJ databases">
        <title>Leishmania tarentolae CDS.</title>
        <authorList>
            <person name="Goto Y."/>
            <person name="Yamagishi J."/>
        </authorList>
    </citation>
    <scope>NUCLEOTIDE SEQUENCE [LARGE SCALE GENOMIC DNA]</scope>
    <source>
        <strain evidence="4">Parrot Tar II</strain>
    </source>
</reference>